<dbReference type="EC" id="3.1.1.45" evidence="2"/>
<evidence type="ECO:0000259" key="1">
    <source>
        <dbReference type="Pfam" id="PF01738"/>
    </source>
</evidence>
<dbReference type="InterPro" id="IPR002925">
    <property type="entry name" value="Dienelactn_hydro"/>
</dbReference>
<dbReference type="AlphaFoldDB" id="A0A7Y9XY05"/>
<feature type="domain" description="Dienelactone hydrolase" evidence="1">
    <location>
        <begin position="64"/>
        <end position="289"/>
    </location>
</feature>
<dbReference type="InterPro" id="IPR051049">
    <property type="entry name" value="Dienelactone_hydrolase-like"/>
</dbReference>
<protein>
    <submittedName>
        <fullName evidence="2">Carboxymethylenebutenolidase</fullName>
        <ecNumber evidence="2">3.1.1.45</ecNumber>
    </submittedName>
</protein>
<evidence type="ECO:0000313" key="3">
    <source>
        <dbReference type="Proteomes" id="UP000522081"/>
    </source>
</evidence>
<organism evidence="2 3">
    <name type="scientific">Novosphingobium marinum</name>
    <dbReference type="NCBI Taxonomy" id="1514948"/>
    <lineage>
        <taxon>Bacteria</taxon>
        <taxon>Pseudomonadati</taxon>
        <taxon>Pseudomonadota</taxon>
        <taxon>Alphaproteobacteria</taxon>
        <taxon>Sphingomonadales</taxon>
        <taxon>Sphingomonadaceae</taxon>
        <taxon>Novosphingobium</taxon>
    </lineage>
</organism>
<dbReference type="Gene3D" id="3.40.50.1820">
    <property type="entry name" value="alpha/beta hydrolase"/>
    <property type="match status" value="1"/>
</dbReference>
<gene>
    <name evidence="2" type="ORF">FHS75_001420</name>
</gene>
<proteinExistence type="predicted"/>
<dbReference type="PANTHER" id="PTHR46623:SF10">
    <property type="entry name" value="CARBOXYMETHYLENEBUTENOLIDASE HOMOLOG"/>
    <property type="match status" value="1"/>
</dbReference>
<keyword evidence="2" id="KW-0378">Hydrolase</keyword>
<dbReference type="GO" id="GO:0008806">
    <property type="term" value="F:carboxymethylenebutenolidase activity"/>
    <property type="evidence" value="ECO:0007669"/>
    <property type="project" value="UniProtKB-EC"/>
</dbReference>
<comment type="caution">
    <text evidence="2">The sequence shown here is derived from an EMBL/GenBank/DDBJ whole genome shotgun (WGS) entry which is preliminary data.</text>
</comment>
<sequence>MCDDYTAEAEEEALRKRGLSRREFTALGAAAALAGCAGANGTAADGGELVERTVQVTTSDGVADAFFVHPAQGAHPGVILWPDIAGLRDVFKIMARRLASQGYAVLAVNQYYRNAPAPVLGAFSEWRTPEGREKIAPMREAITPSATTRDAKAFVAYLDQQQSVDKARGIGSNGYCMGGPFTVRTAAAAPGRVRAAASFHGAGLVAEGDDSPHELLDDTQAAYLFAIARNDDEKSPDHKTILRQAADAAGVPAEIEVYPADHGWCVADSPAYDATQAERAWSAMMRLFDGL</sequence>
<dbReference type="PANTHER" id="PTHR46623">
    <property type="entry name" value="CARBOXYMETHYLENEBUTENOLIDASE-RELATED"/>
    <property type="match status" value="1"/>
</dbReference>
<dbReference type="SUPFAM" id="SSF53474">
    <property type="entry name" value="alpha/beta-Hydrolases"/>
    <property type="match status" value="1"/>
</dbReference>
<dbReference type="EMBL" id="JACBZF010000002">
    <property type="protein sequence ID" value="NYH95101.1"/>
    <property type="molecule type" value="Genomic_DNA"/>
</dbReference>
<reference evidence="2 3" key="1">
    <citation type="submission" date="2020-07" db="EMBL/GenBank/DDBJ databases">
        <title>Genomic Encyclopedia of Type Strains, Phase IV (KMG-IV): sequencing the most valuable type-strain genomes for metagenomic binning, comparative biology and taxonomic classification.</title>
        <authorList>
            <person name="Goeker M."/>
        </authorList>
    </citation>
    <scope>NUCLEOTIDE SEQUENCE [LARGE SCALE GENOMIC DNA]</scope>
    <source>
        <strain evidence="2 3">DSM 29043</strain>
    </source>
</reference>
<dbReference type="Proteomes" id="UP000522081">
    <property type="component" value="Unassembled WGS sequence"/>
</dbReference>
<evidence type="ECO:0000313" key="2">
    <source>
        <dbReference type="EMBL" id="NYH95101.1"/>
    </source>
</evidence>
<dbReference type="Pfam" id="PF01738">
    <property type="entry name" value="DLH"/>
    <property type="match status" value="1"/>
</dbReference>
<dbReference type="InterPro" id="IPR029058">
    <property type="entry name" value="AB_hydrolase_fold"/>
</dbReference>
<keyword evidence="3" id="KW-1185">Reference proteome</keyword>
<name>A0A7Y9XY05_9SPHN</name>
<accession>A0A7Y9XY05</accession>
<dbReference type="RefSeq" id="WP_179406982.1">
    <property type="nucleotide sequence ID" value="NZ_BMGF01000002.1"/>
</dbReference>